<accession>A0ACC2W296</accession>
<name>A0ACC2W296_9TREE</name>
<dbReference type="EMBL" id="JASBWR010000032">
    <property type="protein sequence ID" value="KAJ9105818.1"/>
    <property type="molecule type" value="Genomic_DNA"/>
</dbReference>
<proteinExistence type="predicted"/>
<sequence>MAPPHPPLHLLPPSHAHPHSHPHPLSIPQAHHSIPDGRRERERDPSIIHTQARQSSVLGNGGGATASGGTPVTTHAVPSSITSVPPSVASRATSTAPVARTSAVVPPVGQAGTPGAGGSANTAAVANYHSRLRSGAVPNGRVTPGTNGIASAAVGNNVSGGLTPRLPPPVVAPANGSTVPGANSAPAPPPSLAAGHSLGPHAPPHPHHLGASHPIVPGPPALSRPRGLGQQPPVPSVHAIQQAIVQGTEAPLHALAQANEQTWLLIGAVSEQLGDTERAEAAYEHALRHNPASVSALTQVAGMARVKEDFHRAVDYYQRVLSISQENGEVWGSLGHCYLMMDDLQKAYTAYQQALYRLPNPKDPKLWYGIGILYDRYGSLEHAEEAFSSVLRMEPNFDKANEVYFRLGIIYKTQQKFDASLQCFRYILNNPPKPLTEVDIWFQVGHVHEQQRDYTAAKDAYERVLKDNPDHAKVLQQLGWLYHQPSASFSNSETAISYLTKSLEADPADAQSWYLLGRAFMGGQKYNKAYEAYQQAVYRDGKNPTFWCSIGVLYYQINQYRDALDAYSRAIRLNPFISEVWFNLGSLYESCNNQVNDAIDAYARAHDLDPANTVIKTRLNMLRNAEREGVVLSDPPPPQDVHPTAYAQTVANRAFPGSQADAGNAPAPLDPSAPARPLHGEDVQPVVNGRDLAAPPLSAHQAATPAESAFRSGGGPPPVQIAGEQRGAAPPRPDAFAPMSVEARDRSAAPGRQTDLAPSRRSIAEEDERSRAERTPIPHNDYSGRREPSYRPGSSSSALRSGHPDDWHRERSERVISGNYPGSPRLSPTTTRSQVHSYASRATLDPRMEASPRSLAHSPAYDYGRLGSASVDERYPPALRQAQTATPQRVLDERNAVREAEERARATSIGRYPESSYELERRRADDRKQREWQEQEARLREEEDLRPQASGGLAQSLRTEQAKTSSRAASPARPASSHSRPGSSRRKRKAPKSASIVEQKDEDQSRKEEESNVTTQAVSLPSPRATRVIDEDYDEGAADALMGLAGYRGTGIGNESTYTPVQPSIEKLPNVARLDPHQISSNVMNASTPSLKRATTSSPPPEGSQGRDGKKARYESPGKEAASITSTTVLSPSVRSVPPAISIPSRTVTTMIEVLNPSRITPTATSPMTAHAVVSPSRRDKEGKQATPSPRKRSVKSVSTSPKKLQVEDDKASEKERSKSEEKEGDLGKEDPTTVSLGISKKASDAPSSNEPDAGSPRSQAEVPVKKEAVVPETSKGDSRNSPQLPSPTPDVSLPVIASHNGASIATPDDKEADASTNSTEKDDGPKAEGALQEKDTTPLKETDRESDKEKEGGQETANEQKEAESMDTSS</sequence>
<evidence type="ECO:0000313" key="2">
    <source>
        <dbReference type="Proteomes" id="UP001241377"/>
    </source>
</evidence>
<comment type="caution">
    <text evidence="1">The sequence shown here is derived from an EMBL/GenBank/DDBJ whole genome shotgun (WGS) entry which is preliminary data.</text>
</comment>
<dbReference type="Proteomes" id="UP001241377">
    <property type="component" value="Unassembled WGS sequence"/>
</dbReference>
<reference evidence="1" key="1">
    <citation type="submission" date="2023-04" db="EMBL/GenBank/DDBJ databases">
        <title>Draft Genome sequencing of Naganishia species isolated from polar environments using Oxford Nanopore Technology.</title>
        <authorList>
            <person name="Leo P."/>
            <person name="Venkateswaran K."/>
        </authorList>
    </citation>
    <scope>NUCLEOTIDE SEQUENCE</scope>
    <source>
        <strain evidence="1">MNA-CCFEE 5261</strain>
    </source>
</reference>
<organism evidence="1 2">
    <name type="scientific">Naganishia cerealis</name>
    <dbReference type="NCBI Taxonomy" id="610337"/>
    <lineage>
        <taxon>Eukaryota</taxon>
        <taxon>Fungi</taxon>
        <taxon>Dikarya</taxon>
        <taxon>Basidiomycota</taxon>
        <taxon>Agaricomycotina</taxon>
        <taxon>Tremellomycetes</taxon>
        <taxon>Filobasidiales</taxon>
        <taxon>Filobasidiaceae</taxon>
        <taxon>Naganishia</taxon>
    </lineage>
</organism>
<protein>
    <submittedName>
        <fullName evidence="1">Uncharacterized protein</fullName>
    </submittedName>
</protein>
<gene>
    <name evidence="1" type="ORF">QFC19_003386</name>
</gene>
<evidence type="ECO:0000313" key="1">
    <source>
        <dbReference type="EMBL" id="KAJ9105818.1"/>
    </source>
</evidence>
<keyword evidence="2" id="KW-1185">Reference proteome</keyword>